<dbReference type="SUPFAM" id="SSF51735">
    <property type="entry name" value="NAD(P)-binding Rossmann-fold domains"/>
    <property type="match status" value="1"/>
</dbReference>
<evidence type="ECO:0000259" key="6">
    <source>
        <dbReference type="Pfam" id="PF01408"/>
    </source>
</evidence>
<comment type="catalytic activity">
    <reaction evidence="5">
        <text>D-xylose + NADP(+) = D-xylono-1,5-lactone + NADPH + H(+)</text>
        <dbReference type="Rhea" id="RHEA:22000"/>
        <dbReference type="ChEBI" id="CHEBI:15378"/>
        <dbReference type="ChEBI" id="CHEBI:15867"/>
        <dbReference type="ChEBI" id="CHEBI:53455"/>
        <dbReference type="ChEBI" id="CHEBI:57783"/>
        <dbReference type="ChEBI" id="CHEBI:58349"/>
        <dbReference type="EC" id="1.1.1.179"/>
    </reaction>
</comment>
<evidence type="ECO:0000256" key="2">
    <source>
        <dbReference type="ARBA" id="ARBA00023002"/>
    </source>
</evidence>
<dbReference type="EMBL" id="GL996510">
    <property type="protein sequence ID" value="EGV66723.1"/>
    <property type="molecule type" value="Genomic_DNA"/>
</dbReference>
<dbReference type="InterPro" id="IPR050984">
    <property type="entry name" value="Gfo/Idh/MocA_domain"/>
</dbReference>
<dbReference type="STRING" id="590646.G3AX95"/>
<evidence type="ECO:0000256" key="5">
    <source>
        <dbReference type="ARBA" id="ARBA00049233"/>
    </source>
</evidence>
<feature type="domain" description="GFO/IDH/MocA-like oxidoreductase" evidence="7">
    <location>
        <begin position="143"/>
        <end position="261"/>
    </location>
</feature>
<dbReference type="SUPFAM" id="SSF55347">
    <property type="entry name" value="Glyceraldehyde-3-phosphate dehydrogenase-like, C-terminal domain"/>
    <property type="match status" value="1"/>
</dbReference>
<dbReference type="Pfam" id="PF01408">
    <property type="entry name" value="GFO_IDH_MocA"/>
    <property type="match status" value="1"/>
</dbReference>
<proteinExistence type="inferred from homology"/>
<evidence type="ECO:0000256" key="1">
    <source>
        <dbReference type="ARBA" id="ARBA00010928"/>
    </source>
</evidence>
<dbReference type="Pfam" id="PF22725">
    <property type="entry name" value="GFO_IDH_MocA_C3"/>
    <property type="match status" value="1"/>
</dbReference>
<dbReference type="GO" id="GO:0047837">
    <property type="term" value="F:D-xylose 1-dehydrogenase (NADP+) activity"/>
    <property type="evidence" value="ECO:0007669"/>
    <property type="project" value="UniProtKB-EC"/>
</dbReference>
<organism evidence="9">
    <name type="scientific">Candida tenuis (strain ATCC 10573 / BCRC 21748 / CBS 615 / JCM 9827 / NBRC 10315 / NRRL Y-1498 / VKM Y-70)</name>
    <name type="common">Yeast</name>
    <name type="synonym">Yamadazyma tenuis</name>
    <dbReference type="NCBI Taxonomy" id="590646"/>
    <lineage>
        <taxon>Eukaryota</taxon>
        <taxon>Fungi</taxon>
        <taxon>Dikarya</taxon>
        <taxon>Ascomycota</taxon>
        <taxon>Saccharomycotina</taxon>
        <taxon>Pichiomycetes</taxon>
        <taxon>Debaryomycetaceae</taxon>
        <taxon>Yamadazyma</taxon>
    </lineage>
</organism>
<dbReference type="OrthoDB" id="2129491at2759"/>
<protein>
    <recommendedName>
        <fullName evidence="3">D-xylose 1-dehydrogenase (NADP(+), D-xylono-1,5-lactone-forming)</fullName>
        <ecNumber evidence="3">1.1.1.179</ecNumber>
    </recommendedName>
    <alternativeName>
        <fullName evidence="4">D-xylose-NADP dehydrogenase</fullName>
    </alternativeName>
</protein>
<evidence type="ECO:0000259" key="7">
    <source>
        <dbReference type="Pfam" id="PF22725"/>
    </source>
</evidence>
<gene>
    <name evidence="8" type="ORF">CANTEDRAFT_91894</name>
</gene>
<evidence type="ECO:0000256" key="4">
    <source>
        <dbReference type="ARBA" id="ARBA00042988"/>
    </source>
</evidence>
<dbReference type="KEGG" id="cten:18250125"/>
<dbReference type="GeneID" id="18250125"/>
<dbReference type="PANTHER" id="PTHR22604">
    <property type="entry name" value="OXIDOREDUCTASES"/>
    <property type="match status" value="1"/>
</dbReference>
<keyword evidence="9" id="KW-1185">Reference proteome</keyword>
<reference evidence="8 9" key="1">
    <citation type="journal article" date="2011" name="Proc. Natl. Acad. Sci. U.S.A.">
        <title>Comparative genomics of xylose-fermenting fungi for enhanced biofuel production.</title>
        <authorList>
            <person name="Wohlbach D.J."/>
            <person name="Kuo A."/>
            <person name="Sato T.K."/>
            <person name="Potts K.M."/>
            <person name="Salamov A.A."/>
            <person name="LaButti K.M."/>
            <person name="Sun H."/>
            <person name="Clum A."/>
            <person name="Pangilinan J.L."/>
            <person name="Lindquist E.A."/>
            <person name="Lucas S."/>
            <person name="Lapidus A."/>
            <person name="Jin M."/>
            <person name="Gunawan C."/>
            <person name="Balan V."/>
            <person name="Dale B.E."/>
            <person name="Jeffries T.W."/>
            <person name="Zinkel R."/>
            <person name="Barry K.W."/>
            <person name="Grigoriev I.V."/>
            <person name="Gasch A.P."/>
        </authorList>
    </citation>
    <scope>NUCLEOTIDE SEQUENCE [LARGE SCALE GENOMIC DNA]</scope>
    <source>
        <strain evidence="9">ATCC 10573 / BCRC 21748 / CBS 615 / JCM 9827 / NBRC 10315 / NRRL Y-1498 / VKM Y-70</strain>
    </source>
</reference>
<dbReference type="EC" id="1.1.1.179" evidence="3"/>
<feature type="domain" description="Gfo/Idh/MocA-like oxidoreductase N-terminal" evidence="6">
    <location>
        <begin position="3"/>
        <end position="129"/>
    </location>
</feature>
<dbReference type="HOGENOM" id="CLU_023194_7_2_1"/>
<dbReference type="AlphaFoldDB" id="G3AX95"/>
<comment type="similarity">
    <text evidence="1">Belongs to the Gfo/Idh/MocA family.</text>
</comment>
<dbReference type="RefSeq" id="XP_006683981.1">
    <property type="nucleotide sequence ID" value="XM_006683918.1"/>
</dbReference>
<keyword evidence="2" id="KW-0560">Oxidoreductase</keyword>
<dbReference type="PANTHER" id="PTHR22604:SF105">
    <property type="entry name" value="TRANS-1,2-DIHYDROBENZENE-1,2-DIOL DEHYDROGENASE"/>
    <property type="match status" value="1"/>
</dbReference>
<evidence type="ECO:0000256" key="3">
    <source>
        <dbReference type="ARBA" id="ARBA00038984"/>
    </source>
</evidence>
<dbReference type="Gene3D" id="3.30.360.10">
    <property type="entry name" value="Dihydrodipicolinate Reductase, domain 2"/>
    <property type="match status" value="1"/>
</dbReference>
<evidence type="ECO:0000313" key="8">
    <source>
        <dbReference type="EMBL" id="EGV66723.1"/>
    </source>
</evidence>
<evidence type="ECO:0000313" key="9">
    <source>
        <dbReference type="Proteomes" id="UP000000707"/>
    </source>
</evidence>
<dbReference type="Gene3D" id="3.40.50.720">
    <property type="entry name" value="NAD(P)-binding Rossmann-like Domain"/>
    <property type="match status" value="1"/>
</dbReference>
<dbReference type="InterPro" id="IPR036291">
    <property type="entry name" value="NAD(P)-bd_dom_sf"/>
</dbReference>
<dbReference type="InterPro" id="IPR000683">
    <property type="entry name" value="Gfo/Idh/MocA-like_OxRdtase_N"/>
</dbReference>
<dbReference type="GO" id="GO:0000166">
    <property type="term" value="F:nucleotide binding"/>
    <property type="evidence" value="ECO:0007669"/>
    <property type="project" value="InterPro"/>
</dbReference>
<dbReference type="Proteomes" id="UP000000707">
    <property type="component" value="Unassembled WGS sequence"/>
</dbReference>
<name>G3AX95_CANTC</name>
<sequence length="334" mass="36826">MARWGIVGLGEFAQKWAKDVFENYKLEQNAPEQVLVAVVSTSSLAKADQFVRDLKLNQDTSVSTFDDYNQFLEADIDVVYVAAPNSAHFSLAKSAIDAGKHVLLEKTFTTSHEEAVILQKSARKNNVFLLEAVWTRFLPSTKKIWDLVDQKTIGDIIQVSADLSHLVPYEPQQRLFNPDLGGGVLFDSIIYSITWTFGLLRSKSSNYTTTGLTVASKSGVDGGATVVLAFPDLGAFGIATGSFYGESPPYAVTIQGSKGTIYVDRASRPSKAIVHVHGESERELDLNFEGLGYFYEANEVARAIKRGDLETELYPVDQSVEIVKILEEIRNKSV</sequence>
<dbReference type="InterPro" id="IPR055170">
    <property type="entry name" value="GFO_IDH_MocA-like_dom"/>
</dbReference>
<accession>G3AX95</accession>
<dbReference type="eggNOG" id="KOG2741">
    <property type="taxonomic scope" value="Eukaryota"/>
</dbReference>